<comment type="catalytic activity">
    <reaction evidence="1">
        <text>2 (2E,6E,10E)-geranylgeranyl diphosphate = 15-cis-phytoene + 2 diphosphate</text>
        <dbReference type="Rhea" id="RHEA:34475"/>
        <dbReference type="ChEBI" id="CHEBI:27787"/>
        <dbReference type="ChEBI" id="CHEBI:33019"/>
        <dbReference type="ChEBI" id="CHEBI:58756"/>
        <dbReference type="EC" id="2.5.1.32"/>
    </reaction>
</comment>
<dbReference type="OrthoDB" id="6600518at2759"/>
<dbReference type="SFLD" id="SFLDG01212">
    <property type="entry name" value="Phytoene_synthase_like"/>
    <property type="match status" value="1"/>
</dbReference>
<evidence type="ECO:0000256" key="5">
    <source>
        <dbReference type="SAM" id="SignalP"/>
    </source>
</evidence>
<gene>
    <name evidence="6" type="ORF">PECAL_5P06290</name>
</gene>
<dbReference type="EMBL" id="CAKKNE010000005">
    <property type="protein sequence ID" value="CAH0376074.1"/>
    <property type="molecule type" value="Genomic_DNA"/>
</dbReference>
<protein>
    <recommendedName>
        <fullName evidence="2">15-cis-phytoene synthase</fullName>
        <ecNumber evidence="2">2.5.1.32</ecNumber>
    </recommendedName>
</protein>
<evidence type="ECO:0000256" key="2">
    <source>
        <dbReference type="ARBA" id="ARBA00012396"/>
    </source>
</evidence>
<reference evidence="6" key="1">
    <citation type="submission" date="2021-11" db="EMBL/GenBank/DDBJ databases">
        <authorList>
            <consortium name="Genoscope - CEA"/>
            <person name="William W."/>
        </authorList>
    </citation>
    <scope>NUCLEOTIDE SEQUENCE</scope>
</reference>
<proteinExistence type="predicted"/>
<dbReference type="CDD" id="cd00683">
    <property type="entry name" value="Trans_IPPS_HH"/>
    <property type="match status" value="1"/>
</dbReference>
<dbReference type="PROSITE" id="PS01045">
    <property type="entry name" value="SQUALEN_PHYTOEN_SYN_2"/>
    <property type="match status" value="1"/>
</dbReference>
<evidence type="ECO:0000313" key="6">
    <source>
        <dbReference type="EMBL" id="CAH0376074.1"/>
    </source>
</evidence>
<dbReference type="InterPro" id="IPR019845">
    <property type="entry name" value="Squalene/phytoene_synthase_CS"/>
</dbReference>
<dbReference type="InterPro" id="IPR044843">
    <property type="entry name" value="Trans_IPPS_bact-type"/>
</dbReference>
<dbReference type="SFLD" id="SFLDS00005">
    <property type="entry name" value="Isoprenoid_Synthase_Type_I"/>
    <property type="match status" value="1"/>
</dbReference>
<evidence type="ECO:0000313" key="7">
    <source>
        <dbReference type="Proteomes" id="UP000789595"/>
    </source>
</evidence>
<comment type="caution">
    <text evidence="6">The sequence shown here is derived from an EMBL/GenBank/DDBJ whole genome shotgun (WGS) entry which is preliminary data.</text>
</comment>
<organism evidence="6 7">
    <name type="scientific">Pelagomonas calceolata</name>
    <dbReference type="NCBI Taxonomy" id="35677"/>
    <lineage>
        <taxon>Eukaryota</taxon>
        <taxon>Sar</taxon>
        <taxon>Stramenopiles</taxon>
        <taxon>Ochrophyta</taxon>
        <taxon>Pelagophyceae</taxon>
        <taxon>Pelagomonadales</taxon>
        <taxon>Pelagomonadaceae</taxon>
        <taxon>Pelagomonas</taxon>
    </lineage>
</organism>
<dbReference type="PANTHER" id="PTHR31480">
    <property type="entry name" value="BIFUNCTIONAL LYCOPENE CYCLASE/PHYTOENE SYNTHASE"/>
    <property type="match status" value="1"/>
</dbReference>
<dbReference type="Gene3D" id="1.10.600.10">
    <property type="entry name" value="Farnesyl Diphosphate Synthase"/>
    <property type="match status" value="1"/>
</dbReference>
<name>A0A8J2X1A0_9STRA</name>
<dbReference type="SUPFAM" id="SSF48576">
    <property type="entry name" value="Terpenoid synthases"/>
    <property type="match status" value="1"/>
</dbReference>
<keyword evidence="3" id="KW-0808">Transferase</keyword>
<evidence type="ECO:0000256" key="3">
    <source>
        <dbReference type="ARBA" id="ARBA00022679"/>
    </source>
</evidence>
<sequence>MRTYVVISCLIATTNALAAAPTTTPRAPLPFTSPKKVDEALRKNDPLLHLASRLIRDVNARRGVRSVYAWCRRADDVADEAGVDSAQALARLDEIEADLRAALQGAPRNAVDAGLAATFKSYPKLELEPFLAMLDGMRSEQKPEVRFERFEPDLRLYCERVAGGVGLMLLPLLGAADASPETKARAVDLGVAIQLTNILRDVGGDAVDLNRVYLPLEDLRATGAQLDDVLVGRLTPEYVQTVELQVARARELYASARLAVPDLPKSSRLVVYAIIELLEAIVDELEKRGGDSLTRKLKPSTPAVLGALVRAVRQSYGGGGGND</sequence>
<dbReference type="EC" id="2.5.1.32" evidence="2"/>
<feature type="chain" id="PRO_5035221761" description="15-cis-phytoene synthase" evidence="5">
    <location>
        <begin position="19"/>
        <end position="323"/>
    </location>
</feature>
<dbReference type="InterPro" id="IPR002060">
    <property type="entry name" value="Squ/phyt_synthse"/>
</dbReference>
<dbReference type="InterPro" id="IPR008949">
    <property type="entry name" value="Isoprenoid_synthase_dom_sf"/>
</dbReference>
<keyword evidence="4" id="KW-0125">Carotenoid biosynthesis</keyword>
<dbReference type="InterPro" id="IPR033904">
    <property type="entry name" value="Trans_IPPS_HH"/>
</dbReference>
<dbReference type="GO" id="GO:0051996">
    <property type="term" value="F:squalene synthase [NAD(P)H] activity"/>
    <property type="evidence" value="ECO:0007669"/>
    <property type="project" value="InterPro"/>
</dbReference>
<evidence type="ECO:0000256" key="4">
    <source>
        <dbReference type="ARBA" id="ARBA00022746"/>
    </source>
</evidence>
<dbReference type="Proteomes" id="UP000789595">
    <property type="component" value="Unassembled WGS sequence"/>
</dbReference>
<dbReference type="GO" id="GO:0016117">
    <property type="term" value="P:carotenoid biosynthetic process"/>
    <property type="evidence" value="ECO:0007669"/>
    <property type="project" value="UniProtKB-KW"/>
</dbReference>
<feature type="signal peptide" evidence="5">
    <location>
        <begin position="1"/>
        <end position="18"/>
    </location>
</feature>
<accession>A0A8J2X1A0</accession>
<dbReference type="SFLD" id="SFLDG01018">
    <property type="entry name" value="Squalene/Phytoene_Synthase_Lik"/>
    <property type="match status" value="1"/>
</dbReference>
<keyword evidence="7" id="KW-1185">Reference proteome</keyword>
<evidence type="ECO:0000256" key="1">
    <source>
        <dbReference type="ARBA" id="ARBA00001805"/>
    </source>
</evidence>
<keyword evidence="5" id="KW-0732">Signal</keyword>
<dbReference type="GO" id="GO:0004311">
    <property type="term" value="F:geranylgeranyl diphosphate synthase activity"/>
    <property type="evidence" value="ECO:0007669"/>
    <property type="project" value="InterPro"/>
</dbReference>
<dbReference type="Pfam" id="PF00494">
    <property type="entry name" value="SQS_PSY"/>
    <property type="match status" value="1"/>
</dbReference>
<dbReference type="AlphaFoldDB" id="A0A8J2X1A0"/>